<gene>
    <name evidence="12" type="ORF">HK097_002621</name>
</gene>
<feature type="region of interest" description="Disordered" evidence="10">
    <location>
        <begin position="63"/>
        <end position="82"/>
    </location>
</feature>
<feature type="binding site" evidence="9">
    <location>
        <position position="360"/>
    </location>
    <ligand>
        <name>[4Fe-4S] cluster</name>
        <dbReference type="ChEBI" id="CHEBI:49883"/>
        <label>1</label>
    </ligand>
</feature>
<evidence type="ECO:0000313" key="12">
    <source>
        <dbReference type="EMBL" id="KAJ3040174.1"/>
    </source>
</evidence>
<evidence type="ECO:0000313" key="13">
    <source>
        <dbReference type="Proteomes" id="UP001212841"/>
    </source>
</evidence>
<comment type="pathway">
    <text evidence="9">Protein modification; protein lipoylation via endogenous pathway; protein N(6)-(lipoyl)lysine from octanoyl-[acyl-carrier-protein]: step 2/2.</text>
</comment>
<feature type="binding site" evidence="9">
    <location>
        <position position="149"/>
    </location>
    <ligand>
        <name>[4Fe-4S] cluster</name>
        <dbReference type="ChEBI" id="CHEBI:49883"/>
        <label>2</label>
        <note>4Fe-4S-S-AdoMet</note>
    </ligand>
</feature>
<evidence type="ECO:0000256" key="4">
    <source>
        <dbReference type="ARBA" id="ARBA00022691"/>
    </source>
</evidence>
<proteinExistence type="inferred from homology"/>
<comment type="function">
    <text evidence="9">Catalyzes the radical-mediated insertion of two sulfur atoms into the C-6 and C-8 positions of the octanoyl moiety bound to the lipoyl domains of lipoate-dependent enzymes, thereby converting the octanoylated domains into lipoylated derivatives.</text>
</comment>
<protein>
    <recommendedName>
        <fullName evidence="9">Lipoyl synthase, mitochondrial</fullName>
        <ecNumber evidence="9">2.8.1.8</ecNumber>
    </recommendedName>
    <alternativeName>
        <fullName evidence="9">Lipoate synthase</fullName>
        <shortName evidence="9">LS</shortName>
        <shortName evidence="9">Lip-syn</shortName>
    </alternativeName>
    <alternativeName>
        <fullName evidence="9">Lipoic acid synthase</fullName>
    </alternativeName>
</protein>
<dbReference type="PANTHER" id="PTHR10949">
    <property type="entry name" value="LIPOYL SYNTHASE"/>
    <property type="match status" value="1"/>
</dbReference>
<dbReference type="InterPro" id="IPR003698">
    <property type="entry name" value="Lipoyl_synth"/>
</dbReference>
<dbReference type="Pfam" id="PF16881">
    <property type="entry name" value="LIAS_N"/>
    <property type="match status" value="1"/>
</dbReference>
<feature type="domain" description="Radical SAM core" evidence="11">
    <location>
        <begin position="128"/>
        <end position="349"/>
    </location>
</feature>
<keyword evidence="9" id="KW-0496">Mitochondrion</keyword>
<feature type="binding site" evidence="9">
    <location>
        <position position="152"/>
    </location>
    <ligand>
        <name>[4Fe-4S] cluster</name>
        <dbReference type="ChEBI" id="CHEBI:49883"/>
        <label>2</label>
        <note>4Fe-4S-S-AdoMet</note>
    </ligand>
</feature>
<dbReference type="InterPro" id="IPR058240">
    <property type="entry name" value="rSAM_sf"/>
</dbReference>
<keyword evidence="3 9" id="KW-0808">Transferase</keyword>
<dbReference type="NCBIfam" id="TIGR00510">
    <property type="entry name" value="lipA"/>
    <property type="match status" value="1"/>
</dbReference>
<keyword evidence="4 9" id="KW-0949">S-adenosyl-L-methionine</keyword>
<comment type="similarity">
    <text evidence="9">Belongs to the radical SAM superfamily. Lipoyl synthase family.</text>
</comment>
<dbReference type="GO" id="GO:0005739">
    <property type="term" value="C:mitochondrion"/>
    <property type="evidence" value="ECO:0007669"/>
    <property type="project" value="UniProtKB-SubCell"/>
</dbReference>
<dbReference type="CDD" id="cd01335">
    <property type="entry name" value="Radical_SAM"/>
    <property type="match status" value="1"/>
</dbReference>
<dbReference type="HAMAP" id="MF_00206">
    <property type="entry name" value="Lipoyl_synth"/>
    <property type="match status" value="1"/>
</dbReference>
<dbReference type="GO" id="GO:0009249">
    <property type="term" value="P:protein lipoylation"/>
    <property type="evidence" value="ECO:0007669"/>
    <property type="project" value="UniProtKB-UniRule"/>
</dbReference>
<feature type="binding site" evidence="9">
    <location>
        <position position="114"/>
    </location>
    <ligand>
        <name>[4Fe-4S] cluster</name>
        <dbReference type="ChEBI" id="CHEBI:49883"/>
        <label>1</label>
    </ligand>
</feature>
<comment type="cofactor">
    <cofactor evidence="9">
        <name>[4Fe-4S] cluster</name>
        <dbReference type="ChEBI" id="CHEBI:49883"/>
    </cofactor>
    <text evidence="9">Binds 2 [4Fe-4S] clusters per subunit. One cluster is coordinated with 3 cysteines and an exchangeable S-adenosyl-L-methionine.</text>
</comment>
<dbReference type="EC" id="2.8.1.8" evidence="9"/>
<dbReference type="EMBL" id="JADGJD010001578">
    <property type="protein sequence ID" value="KAJ3040174.1"/>
    <property type="molecule type" value="Genomic_DNA"/>
</dbReference>
<dbReference type="Pfam" id="PF04055">
    <property type="entry name" value="Radical_SAM"/>
    <property type="match status" value="1"/>
</dbReference>
<dbReference type="InterPro" id="IPR031691">
    <property type="entry name" value="LIAS_N"/>
</dbReference>
<dbReference type="GO" id="GO:0046872">
    <property type="term" value="F:metal ion binding"/>
    <property type="evidence" value="ECO:0007669"/>
    <property type="project" value="UniProtKB-KW"/>
</dbReference>
<evidence type="ECO:0000256" key="5">
    <source>
        <dbReference type="ARBA" id="ARBA00022723"/>
    </source>
</evidence>
<dbReference type="InterPro" id="IPR013785">
    <property type="entry name" value="Aldolase_TIM"/>
</dbReference>
<sequence length="383" mass="42495">MSRINSKLVRCAKHGTRLYSTTSQQILRPPTTSSRAAISAKLSNGPSLGDFIASSTKLSPEEALELKQTSSDTGGARKSKHTRLPEWLKTDIPVGKDFGRLKKDLRGLKLHTVCEEARCPNIGECWGGGEEKTATATIMLMGDECTRGCRFCSVKTNRAPKALDANEPEHTSEAISRWGLDYVVLTSVDRDDLPDGGSEHFATTVELIKKKAPHILVECLTGDFQGDLRQVHRVATSGLDVYAHNIETVENLQKYVRDRRAGFKQSLSVLEHAKKSKPGLVTKTSMMLGLGESDEEVLSALRSLRSVGVDVVTFGQYMRPTKKHMKVSEYVHPDKFAHWQKVGEEMGFKYVASGPLVRSSYKAGEFYIKNILRAEKEKQLLVE</sequence>
<dbReference type="InterPro" id="IPR007197">
    <property type="entry name" value="rSAM"/>
</dbReference>
<evidence type="ECO:0000256" key="2">
    <source>
        <dbReference type="ARBA" id="ARBA00022485"/>
    </source>
</evidence>
<keyword evidence="6 9" id="KW-0408">Iron</keyword>
<dbReference type="SUPFAM" id="SSF102114">
    <property type="entry name" value="Radical SAM enzymes"/>
    <property type="match status" value="1"/>
</dbReference>
<dbReference type="NCBIfam" id="NF004019">
    <property type="entry name" value="PRK05481.1"/>
    <property type="match status" value="1"/>
</dbReference>
<dbReference type="PANTHER" id="PTHR10949:SF0">
    <property type="entry name" value="LIPOYL SYNTHASE, MITOCHONDRIAL"/>
    <property type="match status" value="1"/>
</dbReference>
<dbReference type="PROSITE" id="PS51918">
    <property type="entry name" value="RADICAL_SAM"/>
    <property type="match status" value="1"/>
</dbReference>
<evidence type="ECO:0000256" key="1">
    <source>
        <dbReference type="ARBA" id="ARBA00004173"/>
    </source>
</evidence>
<evidence type="ECO:0000256" key="3">
    <source>
        <dbReference type="ARBA" id="ARBA00022679"/>
    </source>
</evidence>
<keyword evidence="5 9" id="KW-0479">Metal-binding</keyword>
<dbReference type="Gene3D" id="3.20.20.70">
    <property type="entry name" value="Aldolase class I"/>
    <property type="match status" value="1"/>
</dbReference>
<evidence type="ECO:0000256" key="8">
    <source>
        <dbReference type="ARBA" id="ARBA00047326"/>
    </source>
</evidence>
<reference evidence="12" key="1">
    <citation type="submission" date="2020-05" db="EMBL/GenBank/DDBJ databases">
        <title>Phylogenomic resolution of chytrid fungi.</title>
        <authorList>
            <person name="Stajich J.E."/>
            <person name="Amses K."/>
            <person name="Simmons R."/>
            <person name="Seto K."/>
            <person name="Myers J."/>
            <person name="Bonds A."/>
            <person name="Quandt C.A."/>
            <person name="Barry K."/>
            <person name="Liu P."/>
            <person name="Grigoriev I."/>
            <person name="Longcore J.E."/>
            <person name="James T.Y."/>
        </authorList>
    </citation>
    <scope>NUCLEOTIDE SEQUENCE</scope>
    <source>
        <strain evidence="12">JEL0318</strain>
    </source>
</reference>
<dbReference type="SFLD" id="SFLDF00271">
    <property type="entry name" value="lipoyl_synthase"/>
    <property type="match status" value="1"/>
</dbReference>
<organism evidence="12 13">
    <name type="scientific">Rhizophlyctis rosea</name>
    <dbReference type="NCBI Taxonomy" id="64517"/>
    <lineage>
        <taxon>Eukaryota</taxon>
        <taxon>Fungi</taxon>
        <taxon>Fungi incertae sedis</taxon>
        <taxon>Chytridiomycota</taxon>
        <taxon>Chytridiomycota incertae sedis</taxon>
        <taxon>Chytridiomycetes</taxon>
        <taxon>Rhizophlyctidales</taxon>
        <taxon>Rhizophlyctidaceae</taxon>
        <taxon>Rhizophlyctis</taxon>
    </lineage>
</organism>
<evidence type="ECO:0000256" key="10">
    <source>
        <dbReference type="SAM" id="MobiDB-lite"/>
    </source>
</evidence>
<evidence type="ECO:0000256" key="9">
    <source>
        <dbReference type="HAMAP-Rule" id="MF_03123"/>
    </source>
</evidence>
<dbReference type="GO" id="GO:0051539">
    <property type="term" value="F:4 iron, 4 sulfur cluster binding"/>
    <property type="evidence" value="ECO:0007669"/>
    <property type="project" value="UniProtKB-UniRule"/>
</dbReference>
<comment type="caution">
    <text evidence="12">The sequence shown here is derived from an EMBL/GenBank/DDBJ whole genome shotgun (WGS) entry which is preliminary data.</text>
</comment>
<keyword evidence="2 9" id="KW-0004">4Fe-4S</keyword>
<name>A0AAD5S354_9FUNG</name>
<dbReference type="InterPro" id="IPR006638">
    <property type="entry name" value="Elp3/MiaA/NifB-like_rSAM"/>
</dbReference>
<dbReference type="SFLD" id="SFLDS00029">
    <property type="entry name" value="Radical_SAM"/>
    <property type="match status" value="1"/>
</dbReference>
<dbReference type="AlphaFoldDB" id="A0AAD5S354"/>
<comment type="subcellular location">
    <subcellularLocation>
        <location evidence="1 9">Mitochondrion</location>
    </subcellularLocation>
</comment>
<comment type="catalytic activity">
    <reaction evidence="8 9">
        <text>[[Fe-S] cluster scaffold protein carrying a second [4Fe-4S](2+) cluster] + N(6)-octanoyl-L-lysyl-[protein] + 2 oxidized [2Fe-2S]-[ferredoxin] + 2 S-adenosyl-L-methionine + 4 H(+) = [[Fe-S] cluster scaffold protein] + N(6)-[(R)-dihydrolipoyl]-L-lysyl-[protein] + 4 Fe(3+) + 2 hydrogen sulfide + 2 5'-deoxyadenosine + 2 L-methionine + 2 reduced [2Fe-2S]-[ferredoxin]</text>
        <dbReference type="Rhea" id="RHEA:16585"/>
        <dbReference type="Rhea" id="RHEA-COMP:9928"/>
        <dbReference type="Rhea" id="RHEA-COMP:10000"/>
        <dbReference type="Rhea" id="RHEA-COMP:10001"/>
        <dbReference type="Rhea" id="RHEA-COMP:10475"/>
        <dbReference type="Rhea" id="RHEA-COMP:14568"/>
        <dbReference type="Rhea" id="RHEA-COMP:14569"/>
        <dbReference type="ChEBI" id="CHEBI:15378"/>
        <dbReference type="ChEBI" id="CHEBI:17319"/>
        <dbReference type="ChEBI" id="CHEBI:29034"/>
        <dbReference type="ChEBI" id="CHEBI:29919"/>
        <dbReference type="ChEBI" id="CHEBI:33722"/>
        <dbReference type="ChEBI" id="CHEBI:33737"/>
        <dbReference type="ChEBI" id="CHEBI:33738"/>
        <dbReference type="ChEBI" id="CHEBI:57844"/>
        <dbReference type="ChEBI" id="CHEBI:59789"/>
        <dbReference type="ChEBI" id="CHEBI:78809"/>
        <dbReference type="ChEBI" id="CHEBI:83100"/>
        <dbReference type="EC" id="2.8.1.8"/>
    </reaction>
</comment>
<keyword evidence="13" id="KW-1185">Reference proteome</keyword>
<accession>A0AAD5S354</accession>
<dbReference type="NCBIfam" id="NF009544">
    <property type="entry name" value="PRK12928.1"/>
    <property type="match status" value="1"/>
</dbReference>
<dbReference type="GO" id="GO:0016992">
    <property type="term" value="F:lipoate synthase activity"/>
    <property type="evidence" value="ECO:0007669"/>
    <property type="project" value="UniProtKB-UniRule"/>
</dbReference>
<dbReference type="SMART" id="SM00729">
    <property type="entry name" value="Elp3"/>
    <property type="match status" value="1"/>
</dbReference>
<dbReference type="PIRSF" id="PIRSF005963">
    <property type="entry name" value="Lipoyl_synth"/>
    <property type="match status" value="1"/>
</dbReference>
<keyword evidence="7 9" id="KW-0411">Iron-sulfur</keyword>
<dbReference type="FunFam" id="3.20.20.70:FF:000036">
    <property type="entry name" value="Lipoyl synthase, mitochondrial"/>
    <property type="match status" value="1"/>
</dbReference>
<evidence type="ECO:0000256" key="6">
    <source>
        <dbReference type="ARBA" id="ARBA00023004"/>
    </source>
</evidence>
<feature type="binding site" evidence="9">
    <location>
        <position position="119"/>
    </location>
    <ligand>
        <name>[4Fe-4S] cluster</name>
        <dbReference type="ChEBI" id="CHEBI:49883"/>
        <label>1</label>
    </ligand>
</feature>
<feature type="binding site" evidence="9">
    <location>
        <position position="125"/>
    </location>
    <ligand>
        <name>[4Fe-4S] cluster</name>
        <dbReference type="ChEBI" id="CHEBI:49883"/>
        <label>1</label>
    </ligand>
</feature>
<dbReference type="SFLD" id="SFLDG01058">
    <property type="entry name" value="lipoyl_synthase_like"/>
    <property type="match status" value="1"/>
</dbReference>
<evidence type="ECO:0000259" key="11">
    <source>
        <dbReference type="PROSITE" id="PS51918"/>
    </source>
</evidence>
<evidence type="ECO:0000256" key="7">
    <source>
        <dbReference type="ARBA" id="ARBA00023014"/>
    </source>
</evidence>
<feature type="binding site" evidence="9">
    <location>
        <position position="145"/>
    </location>
    <ligand>
        <name>[4Fe-4S] cluster</name>
        <dbReference type="ChEBI" id="CHEBI:49883"/>
        <label>2</label>
        <note>4Fe-4S-S-AdoMet</note>
    </ligand>
</feature>
<dbReference type="Proteomes" id="UP001212841">
    <property type="component" value="Unassembled WGS sequence"/>
</dbReference>